<dbReference type="GO" id="GO:1990281">
    <property type="term" value="C:efflux pump complex"/>
    <property type="evidence" value="ECO:0007669"/>
    <property type="project" value="TreeGrafter"/>
</dbReference>
<dbReference type="SUPFAM" id="SSF56954">
    <property type="entry name" value="Outer membrane efflux proteins (OEP)"/>
    <property type="match status" value="1"/>
</dbReference>
<dbReference type="GO" id="GO:0015288">
    <property type="term" value="F:porin activity"/>
    <property type="evidence" value="ECO:0007669"/>
    <property type="project" value="TreeGrafter"/>
</dbReference>
<organism evidence="9 10">
    <name type="scientific">Methylibium petroleiphilum (strain ATCC BAA-1232 / LMG 22953 / PM1)</name>
    <dbReference type="NCBI Taxonomy" id="420662"/>
    <lineage>
        <taxon>Bacteria</taxon>
        <taxon>Pseudomonadati</taxon>
        <taxon>Pseudomonadota</taxon>
        <taxon>Betaproteobacteria</taxon>
        <taxon>Burkholderiales</taxon>
        <taxon>Sphaerotilaceae</taxon>
        <taxon>Methylibium</taxon>
    </lineage>
</organism>
<keyword evidence="4" id="KW-1134">Transmembrane beta strand</keyword>
<dbReference type="RefSeq" id="WP_011829224.1">
    <property type="nucleotide sequence ID" value="NC_008825.1"/>
</dbReference>
<evidence type="ECO:0000256" key="3">
    <source>
        <dbReference type="ARBA" id="ARBA00022448"/>
    </source>
</evidence>
<dbReference type="Gene3D" id="1.20.1600.10">
    <property type="entry name" value="Outer membrane efflux proteins (OEP)"/>
    <property type="match status" value="1"/>
</dbReference>
<evidence type="ECO:0000256" key="6">
    <source>
        <dbReference type="ARBA" id="ARBA00023136"/>
    </source>
</evidence>
<evidence type="ECO:0000313" key="10">
    <source>
        <dbReference type="Proteomes" id="UP000000366"/>
    </source>
</evidence>
<dbReference type="STRING" id="420662.Mpe_A1625"/>
<keyword evidence="3" id="KW-0813">Transport</keyword>
<keyword evidence="7" id="KW-0998">Cell outer membrane</keyword>
<comment type="subcellular location">
    <subcellularLocation>
        <location evidence="1">Cell outer membrane</location>
    </subcellularLocation>
</comment>
<dbReference type="InterPro" id="IPR003423">
    <property type="entry name" value="OMP_efflux"/>
</dbReference>
<feature type="coiled-coil region" evidence="8">
    <location>
        <begin position="321"/>
        <end position="348"/>
    </location>
</feature>
<dbReference type="AlphaFoldDB" id="A2SG98"/>
<dbReference type="PANTHER" id="PTHR30026:SF20">
    <property type="entry name" value="OUTER MEMBRANE PROTEIN TOLC"/>
    <property type="match status" value="1"/>
</dbReference>
<gene>
    <name evidence="9" type="ordered locus">Mpe_A1625</name>
</gene>
<dbReference type="GO" id="GO:0015562">
    <property type="term" value="F:efflux transmembrane transporter activity"/>
    <property type="evidence" value="ECO:0007669"/>
    <property type="project" value="InterPro"/>
</dbReference>
<evidence type="ECO:0000256" key="1">
    <source>
        <dbReference type="ARBA" id="ARBA00004442"/>
    </source>
</evidence>
<dbReference type="HOGENOM" id="CLU_012817_15_1_4"/>
<keyword evidence="5" id="KW-0812">Transmembrane</keyword>
<sequence>MDSHILRRPQGLRLALSPVPVLVLSLALGSCPAFAQTSLSLERAVADAAARSPLVSASDSQARAAREMAVAAGQLPDPVLKLGLNNLPVDGPDRYSVTRDFMTMRSVGVMQELTRADKRKARAGRSQREVELAQVARQATIADAQRDAATAWLQRSYLESMRDLMQAQLTQAELQVQAAETLYRSGKGSQAEVFSARGSVEQLRDALAQVDRQVAVATLQLGRWVGEGAQQPLEPRPVLALPAWIEGALAEHLAQHPQIAAAAQQEAIADSDAALARAERSSDWSVELMYSQRGPAYSNMVSINLSVPLQWDRKNRQDRELAAKLAGIDEARARREELQRAHEAEVRAMLQEWRSHEDRLRRYDASLLPLASQRSEAAIASYRAGSGPLTAVLDARRNEVDVRLERLRIEMDRARIWAQLNYLLPSHDSAQDKPEAAR</sequence>
<comment type="similarity">
    <text evidence="2">Belongs to the outer membrane factor (OMF) (TC 1.B.17) family.</text>
</comment>
<dbReference type="KEGG" id="mpt:Mpe_A1625"/>
<keyword evidence="8" id="KW-0175">Coiled coil</keyword>
<evidence type="ECO:0000256" key="8">
    <source>
        <dbReference type="SAM" id="Coils"/>
    </source>
</evidence>
<dbReference type="PANTHER" id="PTHR30026">
    <property type="entry name" value="OUTER MEMBRANE PROTEIN TOLC"/>
    <property type="match status" value="1"/>
</dbReference>
<name>A2SG98_METPP</name>
<evidence type="ECO:0000256" key="5">
    <source>
        <dbReference type="ARBA" id="ARBA00022692"/>
    </source>
</evidence>
<dbReference type="eggNOG" id="COG1538">
    <property type="taxonomic scope" value="Bacteria"/>
</dbReference>
<dbReference type="InterPro" id="IPR051906">
    <property type="entry name" value="TolC-like"/>
</dbReference>
<keyword evidence="10" id="KW-1185">Reference proteome</keyword>
<dbReference type="Proteomes" id="UP000000366">
    <property type="component" value="Chromosome"/>
</dbReference>
<dbReference type="GO" id="GO:0009279">
    <property type="term" value="C:cell outer membrane"/>
    <property type="evidence" value="ECO:0007669"/>
    <property type="project" value="UniProtKB-SubCell"/>
</dbReference>
<dbReference type="Pfam" id="PF02321">
    <property type="entry name" value="OEP"/>
    <property type="match status" value="2"/>
</dbReference>
<dbReference type="EMBL" id="CP000555">
    <property type="protein sequence ID" value="ABM94587.1"/>
    <property type="molecule type" value="Genomic_DNA"/>
</dbReference>
<evidence type="ECO:0000256" key="4">
    <source>
        <dbReference type="ARBA" id="ARBA00022452"/>
    </source>
</evidence>
<evidence type="ECO:0000256" key="2">
    <source>
        <dbReference type="ARBA" id="ARBA00007613"/>
    </source>
</evidence>
<evidence type="ECO:0000256" key="7">
    <source>
        <dbReference type="ARBA" id="ARBA00023237"/>
    </source>
</evidence>
<protein>
    <submittedName>
        <fullName evidence="9">Putative outer membrane cation efflux protein</fullName>
    </submittedName>
</protein>
<keyword evidence="6" id="KW-0472">Membrane</keyword>
<reference evidence="9 10" key="1">
    <citation type="journal article" date="2007" name="J. Bacteriol.">
        <title>Whole-genome analysis of the methyl tert-butyl ether-degrading beta-proteobacterium Methylibium petroleiphilum PM1.</title>
        <authorList>
            <person name="Kane S.R."/>
            <person name="Chakicherla A.Y."/>
            <person name="Chain P.S.G."/>
            <person name="Schmidt R."/>
            <person name="Shin M.W."/>
            <person name="Legler T.C."/>
            <person name="Scow K.M."/>
            <person name="Larimer F.W."/>
            <person name="Lucas S.M."/>
            <person name="Richardson P.M."/>
            <person name="Hristova K.R."/>
        </authorList>
    </citation>
    <scope>NUCLEOTIDE SEQUENCE [LARGE SCALE GENOMIC DNA]</scope>
    <source>
        <strain evidence="10">ATCC BAA-1232 / LMG 22953 / PM1</strain>
    </source>
</reference>
<feature type="coiled-coil region" evidence="8">
    <location>
        <begin position="162"/>
        <end position="220"/>
    </location>
</feature>
<proteinExistence type="inferred from homology"/>
<evidence type="ECO:0000313" key="9">
    <source>
        <dbReference type="EMBL" id="ABM94587.1"/>
    </source>
</evidence>
<accession>A2SG98</accession>
<dbReference type="PROSITE" id="PS51257">
    <property type="entry name" value="PROKAR_LIPOPROTEIN"/>
    <property type="match status" value="1"/>
</dbReference>